<keyword evidence="4" id="KW-1185">Reference proteome</keyword>
<comment type="caution">
    <text evidence="3">The sequence shown here is derived from an EMBL/GenBank/DDBJ whole genome shotgun (WGS) entry which is preliminary data.</text>
</comment>
<dbReference type="PANTHER" id="PTHR10374:SF19">
    <property type="entry name" value="LYASE (GLO1), PUTATIVE (AFU_ORTHOLOGUE AFUA_2G13550)-RELATED"/>
    <property type="match status" value="1"/>
</dbReference>
<dbReference type="EMBL" id="WVTB01000062">
    <property type="protein sequence ID" value="KAF3802582.1"/>
    <property type="molecule type" value="Genomic_DNA"/>
</dbReference>
<dbReference type="Pfam" id="PF00903">
    <property type="entry name" value="Glyoxalase"/>
    <property type="match status" value="1"/>
</dbReference>
<organism evidence="3 4">
    <name type="scientific">Colletotrichum gloeosporioides</name>
    <name type="common">Anthracnose fungus</name>
    <name type="synonym">Glomerella cingulata</name>
    <dbReference type="NCBI Taxonomy" id="474922"/>
    <lineage>
        <taxon>Eukaryota</taxon>
        <taxon>Fungi</taxon>
        <taxon>Dikarya</taxon>
        <taxon>Ascomycota</taxon>
        <taxon>Pezizomycotina</taxon>
        <taxon>Sordariomycetes</taxon>
        <taxon>Hypocreomycetidae</taxon>
        <taxon>Glomerellales</taxon>
        <taxon>Glomerellaceae</taxon>
        <taxon>Colletotrichum</taxon>
        <taxon>Colletotrichum gloeosporioides species complex</taxon>
    </lineage>
</organism>
<dbReference type="Proteomes" id="UP000613401">
    <property type="component" value="Unassembled WGS sequence"/>
</dbReference>
<name>A0A8H4CF21_COLGL</name>
<dbReference type="SUPFAM" id="SSF54593">
    <property type="entry name" value="Glyoxalase/Bleomycin resistance protein/Dihydroxybiphenyl dioxygenase"/>
    <property type="match status" value="1"/>
</dbReference>
<dbReference type="GO" id="GO:0016829">
    <property type="term" value="F:lyase activity"/>
    <property type="evidence" value="ECO:0007669"/>
    <property type="project" value="UniProtKB-KW"/>
</dbReference>
<evidence type="ECO:0000313" key="4">
    <source>
        <dbReference type="Proteomes" id="UP000613401"/>
    </source>
</evidence>
<feature type="non-terminal residue" evidence="3">
    <location>
        <position position="1"/>
    </location>
</feature>
<dbReference type="InterPro" id="IPR037523">
    <property type="entry name" value="VOC_core"/>
</dbReference>
<dbReference type="Gene3D" id="3.10.180.10">
    <property type="entry name" value="2,3-Dihydroxybiphenyl 1,2-Dioxygenase, domain 1"/>
    <property type="match status" value="1"/>
</dbReference>
<dbReference type="InterPro" id="IPR029068">
    <property type="entry name" value="Glyas_Bleomycin-R_OHBP_Dase"/>
</dbReference>
<keyword evidence="3" id="KW-0456">Lyase</keyword>
<dbReference type="PROSITE" id="PS51819">
    <property type="entry name" value="VOC"/>
    <property type="match status" value="1"/>
</dbReference>
<accession>A0A8H4CF21</accession>
<dbReference type="GeneID" id="69021402"/>
<evidence type="ECO:0000313" key="3">
    <source>
        <dbReference type="EMBL" id="KAF3802582.1"/>
    </source>
</evidence>
<feature type="domain" description="VOC" evidence="2">
    <location>
        <begin position="56"/>
        <end position="207"/>
    </location>
</feature>
<dbReference type="RefSeq" id="XP_045261741.1">
    <property type="nucleotide sequence ID" value="XM_045414127.1"/>
</dbReference>
<reference evidence="3" key="1">
    <citation type="journal article" date="2020" name="Phytopathology">
        <title>Genome sequence and comparative analysis of Colletotrichum gloeosporioides isolated from Liriodendron leaves.</title>
        <authorList>
            <person name="Fu F.F."/>
            <person name="Hao Z."/>
            <person name="Wang P."/>
            <person name="Lu Y."/>
            <person name="Xue L.J."/>
            <person name="Wei G."/>
            <person name="Tian Y."/>
            <person name="Baishi H."/>
            <person name="Xu H."/>
            <person name="Shi J."/>
            <person name="Cheng T."/>
            <person name="Wang G."/>
            <person name="Yi Y."/>
            <person name="Chen J."/>
        </authorList>
    </citation>
    <scope>NUCLEOTIDE SEQUENCE</scope>
    <source>
        <strain evidence="3">Lc1</strain>
    </source>
</reference>
<reference evidence="3" key="2">
    <citation type="submission" date="2020-03" db="EMBL/GenBank/DDBJ databases">
        <authorList>
            <person name="Fu F.-F."/>
            <person name="Chen J."/>
        </authorList>
    </citation>
    <scope>NUCLEOTIDE SEQUENCE</scope>
    <source>
        <strain evidence="3">Lc1</strain>
    </source>
</reference>
<sequence length="253" mass="28091">NSPFWEHHRNLKYSDFAMSQPIPPSTSKSAPDGDHASHTAGDEAAISPGDPTIGYKFNHMMLRIRDPARSLHFYIDLMGMRTVFTMNTGPFTIYYLGYPQTTEHRAGLAKFREDTVSKLPHTLGLFELYHVHGSENESEGYYSNGNQPPNLGLGHLGFSVPDVPLALERLKANGVEVVKDLGSATREDVPLSSWEAERGIGLGDLNSAYKNVFEQIAFVKDPVQLLMINCTARMDTLWSLFLKIFKGCESAPG</sequence>
<dbReference type="AlphaFoldDB" id="A0A8H4CF21"/>
<evidence type="ECO:0000256" key="1">
    <source>
        <dbReference type="SAM" id="MobiDB-lite"/>
    </source>
</evidence>
<protein>
    <submittedName>
        <fullName evidence="3">Lactoylglutathione lyase</fullName>
    </submittedName>
</protein>
<dbReference type="InterPro" id="IPR004360">
    <property type="entry name" value="Glyas_Fos-R_dOase_dom"/>
</dbReference>
<feature type="compositionally biased region" description="Basic and acidic residues" evidence="1">
    <location>
        <begin position="31"/>
        <end position="41"/>
    </location>
</feature>
<proteinExistence type="predicted"/>
<evidence type="ECO:0000259" key="2">
    <source>
        <dbReference type="PROSITE" id="PS51819"/>
    </source>
</evidence>
<dbReference type="PANTHER" id="PTHR10374">
    <property type="entry name" value="LACTOYLGLUTATHIONE LYASE GLYOXALASE I"/>
    <property type="match status" value="1"/>
</dbReference>
<gene>
    <name evidence="3" type="ORF">GCG54_00014288</name>
</gene>
<feature type="region of interest" description="Disordered" evidence="1">
    <location>
        <begin position="16"/>
        <end position="47"/>
    </location>
</feature>